<dbReference type="Gene3D" id="3.10.450.50">
    <property type="match status" value="1"/>
</dbReference>
<keyword evidence="3" id="KW-1185">Reference proteome</keyword>
<feature type="domain" description="YchJ-like middle NTF2-like" evidence="1">
    <location>
        <begin position="29"/>
        <end position="125"/>
    </location>
</feature>
<dbReference type="Proteomes" id="UP000236721">
    <property type="component" value="Unassembled WGS sequence"/>
</dbReference>
<dbReference type="InterPro" id="IPR032710">
    <property type="entry name" value="NTF2-like_dom_sf"/>
</dbReference>
<dbReference type="Pfam" id="PF17775">
    <property type="entry name" value="YchJ_M-like"/>
    <property type="match status" value="1"/>
</dbReference>
<evidence type="ECO:0000259" key="1">
    <source>
        <dbReference type="Pfam" id="PF17775"/>
    </source>
</evidence>
<evidence type="ECO:0000313" key="3">
    <source>
        <dbReference type="Proteomes" id="UP000236721"/>
    </source>
</evidence>
<protein>
    <submittedName>
        <fullName evidence="2">SEC-C motif-containing protein</fullName>
    </submittedName>
</protein>
<dbReference type="AlphaFoldDB" id="A0A1H5Z0M9"/>
<dbReference type="OrthoDB" id="21421at2"/>
<sequence length="162" mass="18382">MTLCFCGSKQPYDTCCQPIHHNPKLATRPEQLMRARFSAHITKNVEFVVATYHPSCHAAQEKDSIAESVNSHWTRLEVLSTEEGSTDNEGFVSFQAYLEDEGLEYCLSERSRFLFENEQWFYVDGELDDSTPPRPITIESTKVGRNDPCPCGSGKKYKKCCG</sequence>
<accession>A0A1H5Z0M9</accession>
<dbReference type="PANTHER" id="PTHR33747">
    <property type="entry name" value="UPF0225 PROTEIN SCO1677"/>
    <property type="match status" value="1"/>
</dbReference>
<name>A0A1H5Z0M9_9VIBR</name>
<evidence type="ECO:0000313" key="2">
    <source>
        <dbReference type="EMBL" id="SEG29752.1"/>
    </source>
</evidence>
<dbReference type="Pfam" id="PF02810">
    <property type="entry name" value="SEC-C"/>
    <property type="match status" value="1"/>
</dbReference>
<dbReference type="SUPFAM" id="SSF54427">
    <property type="entry name" value="NTF2-like"/>
    <property type="match status" value="1"/>
</dbReference>
<dbReference type="PANTHER" id="PTHR33747:SF1">
    <property type="entry name" value="ADENYLATE CYCLASE-ASSOCIATED CAP C-TERMINAL DOMAIN-CONTAINING PROTEIN"/>
    <property type="match status" value="1"/>
</dbReference>
<dbReference type="EMBL" id="FNVG01000010">
    <property type="protein sequence ID" value="SEG29752.1"/>
    <property type="molecule type" value="Genomic_DNA"/>
</dbReference>
<reference evidence="3" key="1">
    <citation type="submission" date="2016-10" db="EMBL/GenBank/DDBJ databases">
        <authorList>
            <person name="Varghese N."/>
            <person name="Submissions S."/>
        </authorList>
    </citation>
    <scope>NUCLEOTIDE SEQUENCE [LARGE SCALE GENOMIC DNA]</scope>
    <source>
        <strain evidence="3">CGMCC 1.7062</strain>
    </source>
</reference>
<dbReference type="SUPFAM" id="SSF103642">
    <property type="entry name" value="Sec-C motif"/>
    <property type="match status" value="1"/>
</dbReference>
<proteinExistence type="predicted"/>
<dbReference type="InterPro" id="IPR004027">
    <property type="entry name" value="SEC_C_motif"/>
</dbReference>
<dbReference type="NCBIfam" id="NF002449">
    <property type="entry name" value="PRK01617.1"/>
    <property type="match status" value="1"/>
</dbReference>
<organism evidence="2 3">
    <name type="scientific">Vibrio hangzhouensis</name>
    <dbReference type="NCBI Taxonomy" id="462991"/>
    <lineage>
        <taxon>Bacteria</taxon>
        <taxon>Pseudomonadati</taxon>
        <taxon>Pseudomonadota</taxon>
        <taxon>Gammaproteobacteria</taxon>
        <taxon>Vibrionales</taxon>
        <taxon>Vibrionaceae</taxon>
        <taxon>Vibrio</taxon>
    </lineage>
</organism>
<dbReference type="InterPro" id="IPR048469">
    <property type="entry name" value="YchJ-like_M"/>
</dbReference>
<dbReference type="RefSeq" id="WP_103880583.1">
    <property type="nucleotide sequence ID" value="NZ_FNVG01000010.1"/>
</dbReference>
<gene>
    <name evidence="2" type="ORF">SAMN04488244_110120</name>
</gene>
<dbReference type="NCBIfam" id="NF002592">
    <property type="entry name" value="PRK02250.1"/>
    <property type="match status" value="1"/>
</dbReference>